<dbReference type="PROSITE" id="PS00211">
    <property type="entry name" value="ABC_TRANSPORTER_1"/>
    <property type="match status" value="1"/>
</dbReference>
<feature type="domain" description="ABC transporter" evidence="4">
    <location>
        <begin position="1"/>
        <end position="199"/>
    </location>
</feature>
<evidence type="ECO:0000259" key="4">
    <source>
        <dbReference type="PROSITE" id="PS50893"/>
    </source>
</evidence>
<dbReference type="CDD" id="cd03255">
    <property type="entry name" value="ABC_MJ0796_LolCDE_FtsE"/>
    <property type="match status" value="1"/>
</dbReference>
<dbReference type="GO" id="GO:0005524">
    <property type="term" value="F:ATP binding"/>
    <property type="evidence" value="ECO:0007669"/>
    <property type="project" value="UniProtKB-KW"/>
</dbReference>
<keyword evidence="2" id="KW-0547">Nucleotide-binding</keyword>
<dbReference type="SMART" id="SM00382">
    <property type="entry name" value="AAA"/>
    <property type="match status" value="1"/>
</dbReference>
<dbReference type="PANTHER" id="PTHR24220:SF86">
    <property type="entry name" value="ABC TRANSPORTER ABCH.1"/>
    <property type="match status" value="1"/>
</dbReference>
<dbReference type="EMBL" id="JABVED010000015">
    <property type="protein sequence ID" value="MBC6450249.1"/>
    <property type="molecule type" value="Genomic_DNA"/>
</dbReference>
<dbReference type="Gene3D" id="3.40.50.300">
    <property type="entry name" value="P-loop containing nucleotide triphosphate hydrolases"/>
    <property type="match status" value="1"/>
</dbReference>
<organism evidence="5 6">
    <name type="scientific">Actinokineospora xionganensis</name>
    <dbReference type="NCBI Taxonomy" id="2684470"/>
    <lineage>
        <taxon>Bacteria</taxon>
        <taxon>Bacillati</taxon>
        <taxon>Actinomycetota</taxon>
        <taxon>Actinomycetes</taxon>
        <taxon>Pseudonocardiales</taxon>
        <taxon>Pseudonocardiaceae</taxon>
        <taxon>Actinokineospora</taxon>
    </lineage>
</organism>
<dbReference type="SUPFAM" id="SSF52540">
    <property type="entry name" value="P-loop containing nucleoside triphosphate hydrolases"/>
    <property type="match status" value="1"/>
</dbReference>
<comment type="caution">
    <text evidence="5">The sequence shown here is derived from an EMBL/GenBank/DDBJ whole genome shotgun (WGS) entry which is preliminary data.</text>
</comment>
<gene>
    <name evidence="5" type="ORF">GPZ80_24125</name>
</gene>
<evidence type="ECO:0000256" key="2">
    <source>
        <dbReference type="ARBA" id="ARBA00022741"/>
    </source>
</evidence>
<reference evidence="5 6" key="1">
    <citation type="submission" date="2020-06" db="EMBL/GenBank/DDBJ databases">
        <title>Actinokineospora xiongansis sp. nov., isolated from soil of Baiyangdian.</title>
        <authorList>
            <person name="Zhang X."/>
        </authorList>
    </citation>
    <scope>NUCLEOTIDE SEQUENCE [LARGE SCALE GENOMIC DNA]</scope>
    <source>
        <strain evidence="5 6">HBU206404</strain>
    </source>
</reference>
<dbReference type="InterPro" id="IPR003439">
    <property type="entry name" value="ABC_transporter-like_ATP-bd"/>
</dbReference>
<keyword evidence="3 5" id="KW-0067">ATP-binding</keyword>
<dbReference type="InterPro" id="IPR017871">
    <property type="entry name" value="ABC_transporter-like_CS"/>
</dbReference>
<keyword evidence="6" id="KW-1185">Reference proteome</keyword>
<evidence type="ECO:0000256" key="3">
    <source>
        <dbReference type="ARBA" id="ARBA00022840"/>
    </source>
</evidence>
<evidence type="ECO:0000313" key="5">
    <source>
        <dbReference type="EMBL" id="MBC6450249.1"/>
    </source>
</evidence>
<evidence type="ECO:0000256" key="1">
    <source>
        <dbReference type="ARBA" id="ARBA00022448"/>
    </source>
</evidence>
<keyword evidence="1" id="KW-0813">Transport</keyword>
<dbReference type="Pfam" id="PF00005">
    <property type="entry name" value="ABC_tran"/>
    <property type="match status" value="1"/>
</dbReference>
<protein>
    <submittedName>
        <fullName evidence="5">ABC transporter ATP-binding protein</fullName>
    </submittedName>
</protein>
<evidence type="ECO:0000313" key="6">
    <source>
        <dbReference type="Proteomes" id="UP000734823"/>
    </source>
</evidence>
<name>A0ABR7LC74_9PSEU</name>
<dbReference type="Proteomes" id="UP000734823">
    <property type="component" value="Unassembled WGS sequence"/>
</dbReference>
<dbReference type="InterPro" id="IPR003593">
    <property type="entry name" value="AAA+_ATPase"/>
</dbReference>
<sequence length="199" mass="21317">MTVQKGEYVAIVGASGSGKSTLLNILGCLDAPSEGSYRLDGIEVSTFTESELSLLRNRKIGFVFQSFNLIPRTTALSNVELPLVYAGMARKHRRERARAALDLVGIGHRADHTPTQLSGGEQQRVAIARALVTAPTLVLADEPTGNLDSRNSADVLAVFDRLNTAGRTIVMITHEADVAAHAHRTVRVHDGRIVAGVLA</sequence>
<dbReference type="InterPro" id="IPR027417">
    <property type="entry name" value="P-loop_NTPase"/>
</dbReference>
<proteinExistence type="predicted"/>
<dbReference type="PROSITE" id="PS50893">
    <property type="entry name" value="ABC_TRANSPORTER_2"/>
    <property type="match status" value="1"/>
</dbReference>
<dbReference type="InterPro" id="IPR017911">
    <property type="entry name" value="MacB-like_ATP-bd"/>
</dbReference>
<dbReference type="InterPro" id="IPR015854">
    <property type="entry name" value="ABC_transpr_LolD-like"/>
</dbReference>
<dbReference type="PANTHER" id="PTHR24220">
    <property type="entry name" value="IMPORT ATP-BINDING PROTEIN"/>
    <property type="match status" value="1"/>
</dbReference>
<accession>A0ABR7LC74</accession>